<proteinExistence type="predicted"/>
<name>E9GQK6_DAPPU</name>
<dbReference type="AlphaFoldDB" id="E9GQK6"/>
<accession>E9GQK6</accession>
<gene>
    <name evidence="1" type="ORF">DAPPUDRAFT_246462</name>
</gene>
<dbReference type="EMBL" id="GL732558">
    <property type="protein sequence ID" value="EFX78126.1"/>
    <property type="molecule type" value="Genomic_DNA"/>
</dbReference>
<sequence length="155" mass="16899">MSYQTALSLRPSPPLRQRIVAATVESQSLIPGRGTAIELNNIGVTLAQAATLPALNSQERRIAEAGYRLWLSTVVESVTKAPGREISYYLVQTHFLCRLLSSSVAVAFKFQHGGFLILMFLIWSGGDVEILLPDLVLDRSGHIFLGETGSGKWTA</sequence>
<reference evidence="1 2" key="1">
    <citation type="journal article" date="2011" name="Science">
        <title>The ecoresponsive genome of Daphnia pulex.</title>
        <authorList>
            <person name="Colbourne J.K."/>
            <person name="Pfrender M.E."/>
            <person name="Gilbert D."/>
            <person name="Thomas W.K."/>
            <person name="Tucker A."/>
            <person name="Oakley T.H."/>
            <person name="Tokishita S."/>
            <person name="Aerts A."/>
            <person name="Arnold G.J."/>
            <person name="Basu M.K."/>
            <person name="Bauer D.J."/>
            <person name="Caceres C.E."/>
            <person name="Carmel L."/>
            <person name="Casola C."/>
            <person name="Choi J.H."/>
            <person name="Detter J.C."/>
            <person name="Dong Q."/>
            <person name="Dusheyko S."/>
            <person name="Eads B.D."/>
            <person name="Frohlich T."/>
            <person name="Geiler-Samerotte K.A."/>
            <person name="Gerlach D."/>
            <person name="Hatcher P."/>
            <person name="Jogdeo S."/>
            <person name="Krijgsveld J."/>
            <person name="Kriventseva E.V."/>
            <person name="Kultz D."/>
            <person name="Laforsch C."/>
            <person name="Lindquist E."/>
            <person name="Lopez J."/>
            <person name="Manak J.R."/>
            <person name="Muller J."/>
            <person name="Pangilinan J."/>
            <person name="Patwardhan R.P."/>
            <person name="Pitluck S."/>
            <person name="Pritham E.J."/>
            <person name="Rechtsteiner A."/>
            <person name="Rho M."/>
            <person name="Rogozin I.B."/>
            <person name="Sakarya O."/>
            <person name="Salamov A."/>
            <person name="Schaack S."/>
            <person name="Shapiro H."/>
            <person name="Shiga Y."/>
            <person name="Skalitzky C."/>
            <person name="Smith Z."/>
            <person name="Souvorov A."/>
            <person name="Sung W."/>
            <person name="Tang Z."/>
            <person name="Tsuchiya D."/>
            <person name="Tu H."/>
            <person name="Vos H."/>
            <person name="Wang M."/>
            <person name="Wolf Y.I."/>
            <person name="Yamagata H."/>
            <person name="Yamada T."/>
            <person name="Ye Y."/>
            <person name="Shaw J.R."/>
            <person name="Andrews J."/>
            <person name="Crease T.J."/>
            <person name="Tang H."/>
            <person name="Lucas S.M."/>
            <person name="Robertson H.M."/>
            <person name="Bork P."/>
            <person name="Koonin E.V."/>
            <person name="Zdobnov E.M."/>
            <person name="Grigoriev I.V."/>
            <person name="Lynch M."/>
            <person name="Boore J.L."/>
        </authorList>
    </citation>
    <scope>NUCLEOTIDE SEQUENCE [LARGE SCALE GENOMIC DNA]</scope>
</reference>
<keyword evidence="2" id="KW-1185">Reference proteome</keyword>
<dbReference type="InParanoid" id="E9GQK6"/>
<protein>
    <submittedName>
        <fullName evidence="1">Uncharacterized protein</fullName>
    </submittedName>
</protein>
<dbReference type="KEGG" id="dpx:DAPPUDRAFT_246462"/>
<dbReference type="HOGENOM" id="CLU_1697317_0_0_1"/>
<organism evidence="1 2">
    <name type="scientific">Daphnia pulex</name>
    <name type="common">Water flea</name>
    <dbReference type="NCBI Taxonomy" id="6669"/>
    <lineage>
        <taxon>Eukaryota</taxon>
        <taxon>Metazoa</taxon>
        <taxon>Ecdysozoa</taxon>
        <taxon>Arthropoda</taxon>
        <taxon>Crustacea</taxon>
        <taxon>Branchiopoda</taxon>
        <taxon>Diplostraca</taxon>
        <taxon>Cladocera</taxon>
        <taxon>Anomopoda</taxon>
        <taxon>Daphniidae</taxon>
        <taxon>Daphnia</taxon>
    </lineage>
</organism>
<evidence type="ECO:0000313" key="2">
    <source>
        <dbReference type="Proteomes" id="UP000000305"/>
    </source>
</evidence>
<evidence type="ECO:0000313" key="1">
    <source>
        <dbReference type="EMBL" id="EFX78126.1"/>
    </source>
</evidence>
<dbReference type="Proteomes" id="UP000000305">
    <property type="component" value="Unassembled WGS sequence"/>
</dbReference>